<dbReference type="GO" id="GO:0003700">
    <property type="term" value="F:DNA-binding transcription factor activity"/>
    <property type="evidence" value="ECO:0007669"/>
    <property type="project" value="TreeGrafter"/>
</dbReference>
<dbReference type="AlphaFoldDB" id="A0A7Y9DJM4"/>
<evidence type="ECO:0000256" key="2">
    <source>
        <dbReference type="ARBA" id="ARBA00023015"/>
    </source>
</evidence>
<dbReference type="PANTHER" id="PTHR30146">
    <property type="entry name" value="LACI-RELATED TRANSCRIPTIONAL REPRESSOR"/>
    <property type="match status" value="1"/>
</dbReference>
<dbReference type="Pfam" id="PF00356">
    <property type="entry name" value="LacI"/>
    <property type="match status" value="1"/>
</dbReference>
<keyword evidence="7" id="KW-1185">Reference proteome</keyword>
<evidence type="ECO:0000256" key="3">
    <source>
        <dbReference type="ARBA" id="ARBA00023125"/>
    </source>
</evidence>
<dbReference type="SMART" id="SM00354">
    <property type="entry name" value="HTH_LACI"/>
    <property type="match status" value="1"/>
</dbReference>
<keyword evidence="1" id="KW-0678">Repressor</keyword>
<evidence type="ECO:0000259" key="5">
    <source>
        <dbReference type="PROSITE" id="PS50932"/>
    </source>
</evidence>
<dbReference type="InterPro" id="IPR046335">
    <property type="entry name" value="LacI/GalR-like_sensor"/>
</dbReference>
<dbReference type="GO" id="GO:0000976">
    <property type="term" value="F:transcription cis-regulatory region binding"/>
    <property type="evidence" value="ECO:0007669"/>
    <property type="project" value="TreeGrafter"/>
</dbReference>
<reference evidence="6 7" key="1">
    <citation type="submission" date="2020-07" db="EMBL/GenBank/DDBJ databases">
        <title>Sequencing the genomes of 1000 actinobacteria strains.</title>
        <authorList>
            <person name="Klenk H.-P."/>
        </authorList>
    </citation>
    <scope>NUCLEOTIDE SEQUENCE [LARGE SCALE GENOMIC DNA]</scope>
    <source>
        <strain evidence="6 7">DSM 7487</strain>
    </source>
</reference>
<evidence type="ECO:0000313" key="7">
    <source>
        <dbReference type="Proteomes" id="UP000521922"/>
    </source>
</evidence>
<dbReference type="InterPro" id="IPR000843">
    <property type="entry name" value="HTH_LacI"/>
</dbReference>
<dbReference type="InterPro" id="IPR028082">
    <property type="entry name" value="Peripla_BP_I"/>
</dbReference>
<accession>A0A7Y9DJM4</accession>
<dbReference type="Gene3D" id="1.10.260.40">
    <property type="entry name" value="lambda repressor-like DNA-binding domains"/>
    <property type="match status" value="1"/>
</dbReference>
<keyword evidence="3" id="KW-0238">DNA-binding</keyword>
<dbReference type="CDD" id="cd01392">
    <property type="entry name" value="HTH_LacI"/>
    <property type="match status" value="1"/>
</dbReference>
<proteinExistence type="predicted"/>
<dbReference type="InterPro" id="IPR010982">
    <property type="entry name" value="Lambda_DNA-bd_dom_sf"/>
</dbReference>
<keyword evidence="2" id="KW-0805">Transcription regulation</keyword>
<dbReference type="PANTHER" id="PTHR30146:SF148">
    <property type="entry name" value="HTH-TYPE TRANSCRIPTIONAL REPRESSOR PURR-RELATED"/>
    <property type="match status" value="1"/>
</dbReference>
<dbReference type="CDD" id="cd06267">
    <property type="entry name" value="PBP1_LacI_sugar_binding-like"/>
    <property type="match status" value="1"/>
</dbReference>
<evidence type="ECO:0000313" key="6">
    <source>
        <dbReference type="EMBL" id="NYD21193.1"/>
    </source>
</evidence>
<feature type="domain" description="HTH lacI-type" evidence="5">
    <location>
        <begin position="2"/>
        <end position="56"/>
    </location>
</feature>
<protein>
    <submittedName>
        <fullName evidence="6">LacI family transcriptional regulator</fullName>
    </submittedName>
</protein>
<organism evidence="6 7">
    <name type="scientific">Kineococcus aurantiacus</name>
    <dbReference type="NCBI Taxonomy" id="37633"/>
    <lineage>
        <taxon>Bacteria</taxon>
        <taxon>Bacillati</taxon>
        <taxon>Actinomycetota</taxon>
        <taxon>Actinomycetes</taxon>
        <taxon>Kineosporiales</taxon>
        <taxon>Kineosporiaceae</taxon>
        <taxon>Kineococcus</taxon>
    </lineage>
</organism>
<dbReference type="PRINTS" id="PR00036">
    <property type="entry name" value="HTHLACI"/>
</dbReference>
<dbReference type="Proteomes" id="UP000521922">
    <property type="component" value="Unassembled WGS sequence"/>
</dbReference>
<dbReference type="Pfam" id="PF13377">
    <property type="entry name" value="Peripla_BP_3"/>
    <property type="match status" value="1"/>
</dbReference>
<comment type="caution">
    <text evidence="6">The sequence shown here is derived from an EMBL/GenBank/DDBJ whole genome shotgun (WGS) entry which is preliminary data.</text>
</comment>
<name>A0A7Y9DJM4_9ACTN</name>
<dbReference type="PROSITE" id="PS50932">
    <property type="entry name" value="HTH_LACI_2"/>
    <property type="match status" value="1"/>
</dbReference>
<dbReference type="SUPFAM" id="SSF47413">
    <property type="entry name" value="lambda repressor-like DNA-binding domains"/>
    <property type="match status" value="1"/>
</dbReference>
<dbReference type="SUPFAM" id="SSF53822">
    <property type="entry name" value="Periplasmic binding protein-like I"/>
    <property type="match status" value="1"/>
</dbReference>
<gene>
    <name evidence="6" type="ORF">BJ968_000733</name>
</gene>
<dbReference type="EMBL" id="JACCBB010000001">
    <property type="protein sequence ID" value="NYD21193.1"/>
    <property type="molecule type" value="Genomic_DNA"/>
</dbReference>
<evidence type="ECO:0000256" key="1">
    <source>
        <dbReference type="ARBA" id="ARBA00022491"/>
    </source>
</evidence>
<sequence>MVTMADVARLAGVNASTVSHVLNGTRTVSGPTREAVLDAVARTGYRQNTLARSLARSSTTTLGLASRFVSNPHFADLVTSIESTARRAGYSLVLADTHDDPAQELRAVHELADRRVDGLLLAPSVHAVDEALPFLARAGIPTVLLDRFADCVFDQVAPENTDATALLTAHLADAGHTSVAFVAGLAGLSSTSERTAGFHRVVRERGLDGVVLDGRSETPVAEAAVLSAFASPGHPTAVVVGNNSMTVGALRALRTLRLRIPDDVALVCYDDPEWADLVDPPLTAIHQDVPAMATRAVTMILERLAGTAPAAPRRERIRPTFRHRASCGCAGPVRHDRGELLTPVP</sequence>
<evidence type="ECO:0000256" key="4">
    <source>
        <dbReference type="ARBA" id="ARBA00023163"/>
    </source>
</evidence>
<dbReference type="Gene3D" id="3.40.50.2300">
    <property type="match status" value="2"/>
</dbReference>
<keyword evidence="4" id="KW-0804">Transcription</keyword>